<dbReference type="SUPFAM" id="SSF75169">
    <property type="entry name" value="DsrEFH-like"/>
    <property type="match status" value="1"/>
</dbReference>
<evidence type="ECO:0000313" key="1">
    <source>
        <dbReference type="EMBL" id="AIA29919.1"/>
    </source>
</evidence>
<evidence type="ECO:0000313" key="2">
    <source>
        <dbReference type="Proteomes" id="UP000027059"/>
    </source>
</evidence>
<dbReference type="KEGG" id="lfp:Y981_01035"/>
<proteinExistence type="predicted"/>
<dbReference type="AlphaFoldDB" id="A0A059XN04"/>
<gene>
    <name evidence="1" type="ORF">Y981_01035</name>
</gene>
<keyword evidence="2" id="KW-1185">Reference proteome</keyword>
<accession>A0A059XN04</accession>
<dbReference type="HOGENOM" id="CLU_154506_0_0_0"/>
<dbReference type="Proteomes" id="UP000027059">
    <property type="component" value="Chromosome"/>
</dbReference>
<protein>
    <recommendedName>
        <fullName evidence="3">Sulfur reduction protein DsrE</fullName>
    </recommendedName>
</protein>
<organism evidence="1 2">
    <name type="scientific">Leptospirillum ferriphilum YSK</name>
    <dbReference type="NCBI Taxonomy" id="1441628"/>
    <lineage>
        <taxon>Bacteria</taxon>
        <taxon>Pseudomonadati</taxon>
        <taxon>Nitrospirota</taxon>
        <taxon>Nitrospiria</taxon>
        <taxon>Nitrospirales</taxon>
        <taxon>Nitrospiraceae</taxon>
        <taxon>Leptospirillum</taxon>
    </lineage>
</organism>
<reference evidence="1 2" key="2">
    <citation type="journal article" date="2015" name="Biomed. Res. Int.">
        <title>Effects of Arsenite Resistance on the Growth and Functional Gene Expression of Leptospirillum ferriphilum and Acidithiobacillus thiooxidans in Pure Culture and Coculture.</title>
        <authorList>
            <person name="Jiang H."/>
            <person name="Liang Y."/>
            <person name="Yin H."/>
            <person name="Xiao Y."/>
            <person name="Guo X."/>
            <person name="Xu Y."/>
            <person name="Hu Q."/>
            <person name="Liu H."/>
            <person name="Liu X."/>
        </authorList>
    </citation>
    <scope>NUCLEOTIDE SEQUENCE [LARGE SCALE GENOMIC DNA]</scope>
    <source>
        <strain evidence="1 2">YSK</strain>
    </source>
</reference>
<dbReference type="EMBL" id="CP007243">
    <property type="protein sequence ID" value="AIA29919.1"/>
    <property type="molecule type" value="Genomic_DNA"/>
</dbReference>
<reference evidence="2" key="1">
    <citation type="submission" date="2014-02" db="EMBL/GenBank/DDBJ databases">
        <title>Complete genome sequence and comparative genomic analysis of the nitrogen-fixing bacterium Leptospirillum ferriphilum YSK.</title>
        <authorList>
            <person name="Guo X."/>
            <person name="Yin H."/>
            <person name="Liang Y."/>
            <person name="Hu Q."/>
            <person name="Ma L."/>
            <person name="Xiao Y."/>
            <person name="Zhang X."/>
            <person name="Qiu G."/>
            <person name="Liu X."/>
        </authorList>
    </citation>
    <scope>NUCLEOTIDE SEQUENCE [LARGE SCALE GENOMIC DNA]</scope>
    <source>
        <strain evidence="2">YSK</strain>
    </source>
</reference>
<dbReference type="InterPro" id="IPR027396">
    <property type="entry name" value="DsrEFH-like"/>
</dbReference>
<name>A0A059XN04_9BACT</name>
<sequence>MKVIRFFPFPKERMACTTFSCGRAEHEPKKLVPRVLFMKTGILLSTHPEKGDARLVRSLVEEALKREDKVYLYLLDDATLYLRESWPNDLVDRGVHVYSCAYGAQNRKIFDSGKTTFCGLVVLTQLMEGCDRFVSFN</sequence>
<evidence type="ECO:0008006" key="3">
    <source>
        <dbReference type="Google" id="ProtNLM"/>
    </source>
</evidence>